<organism evidence="1 2">
    <name type="scientific">Sinanodonta woodiana</name>
    <name type="common">Chinese pond mussel</name>
    <name type="synonym">Anodonta woodiana</name>
    <dbReference type="NCBI Taxonomy" id="1069815"/>
    <lineage>
        <taxon>Eukaryota</taxon>
        <taxon>Metazoa</taxon>
        <taxon>Spiralia</taxon>
        <taxon>Lophotrochozoa</taxon>
        <taxon>Mollusca</taxon>
        <taxon>Bivalvia</taxon>
        <taxon>Autobranchia</taxon>
        <taxon>Heteroconchia</taxon>
        <taxon>Palaeoheterodonta</taxon>
        <taxon>Unionida</taxon>
        <taxon>Unionoidea</taxon>
        <taxon>Unionidae</taxon>
        <taxon>Unioninae</taxon>
        <taxon>Sinanodonta</taxon>
    </lineage>
</organism>
<evidence type="ECO:0000313" key="1">
    <source>
        <dbReference type="EMBL" id="KAL3847437.1"/>
    </source>
</evidence>
<gene>
    <name evidence="1" type="ORF">ACJMK2_018344</name>
</gene>
<name>A0ABD3UEM7_SINWO</name>
<sequence>MDSFEAGTDLEMISVDTLEGDVDYHKVLKKSRELVKFIKNSTARNNVFQFKVRAEFGREIELHLDVKKRWHSIPSMSEPLVKTCRHPRDTNRIQCRGNDWDLGF</sequence>
<dbReference type="AlphaFoldDB" id="A0ABD3UEM7"/>
<comment type="caution">
    <text evidence="1">The sequence shown here is derived from an EMBL/GenBank/DDBJ whole genome shotgun (WGS) entry which is preliminary data.</text>
</comment>
<dbReference type="EMBL" id="JBJQND010000016">
    <property type="protein sequence ID" value="KAL3847437.1"/>
    <property type="molecule type" value="Genomic_DNA"/>
</dbReference>
<evidence type="ECO:0000313" key="2">
    <source>
        <dbReference type="Proteomes" id="UP001634394"/>
    </source>
</evidence>
<dbReference type="Proteomes" id="UP001634394">
    <property type="component" value="Unassembled WGS sequence"/>
</dbReference>
<accession>A0ABD3UEM7</accession>
<reference evidence="1 2" key="1">
    <citation type="submission" date="2024-11" db="EMBL/GenBank/DDBJ databases">
        <title>Chromosome-level genome assembly of the freshwater bivalve Anodonta woodiana.</title>
        <authorList>
            <person name="Chen X."/>
        </authorList>
    </citation>
    <scope>NUCLEOTIDE SEQUENCE [LARGE SCALE GENOMIC DNA]</scope>
    <source>
        <strain evidence="1">MN2024</strain>
        <tissue evidence="1">Gills</tissue>
    </source>
</reference>
<keyword evidence="2" id="KW-1185">Reference proteome</keyword>
<proteinExistence type="predicted"/>
<protein>
    <submittedName>
        <fullName evidence="1">Uncharacterized protein</fullName>
    </submittedName>
</protein>